<dbReference type="PANTHER" id="PTHR32060:SF30">
    <property type="entry name" value="CARBOXY-TERMINAL PROCESSING PROTEASE CTPA"/>
    <property type="match status" value="1"/>
</dbReference>
<dbReference type="Gene3D" id="2.30.42.10">
    <property type="match status" value="1"/>
</dbReference>
<dbReference type="GO" id="GO:0004175">
    <property type="term" value="F:endopeptidase activity"/>
    <property type="evidence" value="ECO:0007669"/>
    <property type="project" value="TreeGrafter"/>
</dbReference>
<dbReference type="GO" id="GO:0006508">
    <property type="term" value="P:proteolysis"/>
    <property type="evidence" value="ECO:0007669"/>
    <property type="project" value="UniProtKB-KW"/>
</dbReference>
<protein>
    <submittedName>
        <fullName evidence="8">S41 family peptidase</fullName>
    </submittedName>
</protein>
<dbReference type="Gene3D" id="3.30.750.44">
    <property type="match status" value="1"/>
</dbReference>
<keyword evidence="2 5" id="KW-0645">Protease</keyword>
<dbReference type="RefSeq" id="WP_154328499.1">
    <property type="nucleotide sequence ID" value="NZ_VULT01000014.1"/>
</dbReference>
<dbReference type="InterPro" id="IPR036034">
    <property type="entry name" value="PDZ_sf"/>
</dbReference>
<dbReference type="GO" id="GO:0030288">
    <property type="term" value="C:outer membrane-bounded periplasmic space"/>
    <property type="evidence" value="ECO:0007669"/>
    <property type="project" value="TreeGrafter"/>
</dbReference>
<keyword evidence="4 5" id="KW-0720">Serine protease</keyword>
<dbReference type="SMART" id="SM00228">
    <property type="entry name" value="PDZ"/>
    <property type="match status" value="1"/>
</dbReference>
<dbReference type="SUPFAM" id="SSF52096">
    <property type="entry name" value="ClpP/crotonase"/>
    <property type="match status" value="1"/>
</dbReference>
<dbReference type="PROSITE" id="PS50106">
    <property type="entry name" value="PDZ"/>
    <property type="match status" value="1"/>
</dbReference>
<dbReference type="FunFam" id="2.30.42.10:FF:000063">
    <property type="entry name" value="Peptidase, S41 family"/>
    <property type="match status" value="1"/>
</dbReference>
<evidence type="ECO:0000313" key="8">
    <source>
        <dbReference type="EMBL" id="MSS17995.1"/>
    </source>
</evidence>
<name>A0A6L5XE37_9BACT</name>
<dbReference type="EMBL" id="VULT01000014">
    <property type="protein sequence ID" value="MSS17995.1"/>
    <property type="molecule type" value="Genomic_DNA"/>
</dbReference>
<proteinExistence type="inferred from homology"/>
<gene>
    <name evidence="8" type="ORF">FYJ29_09535</name>
</gene>
<dbReference type="InterPro" id="IPR004447">
    <property type="entry name" value="Peptidase_S41A"/>
</dbReference>
<dbReference type="InterPro" id="IPR055210">
    <property type="entry name" value="CtpA/B_N"/>
</dbReference>
<evidence type="ECO:0000256" key="4">
    <source>
        <dbReference type="ARBA" id="ARBA00022825"/>
    </source>
</evidence>
<keyword evidence="9" id="KW-1185">Reference proteome</keyword>
<keyword evidence="6" id="KW-0732">Signal</keyword>
<dbReference type="NCBIfam" id="TIGR00225">
    <property type="entry name" value="prc"/>
    <property type="match status" value="1"/>
</dbReference>
<organism evidence="8 9">
    <name type="scientific">Sodaliphilus pleomorphus</name>
    <dbReference type="NCBI Taxonomy" id="2606626"/>
    <lineage>
        <taxon>Bacteria</taxon>
        <taxon>Pseudomonadati</taxon>
        <taxon>Bacteroidota</taxon>
        <taxon>Bacteroidia</taxon>
        <taxon>Bacteroidales</taxon>
        <taxon>Muribaculaceae</taxon>
        <taxon>Sodaliphilus</taxon>
    </lineage>
</organism>
<dbReference type="GO" id="GO:0007165">
    <property type="term" value="P:signal transduction"/>
    <property type="evidence" value="ECO:0007669"/>
    <property type="project" value="TreeGrafter"/>
</dbReference>
<keyword evidence="3 5" id="KW-0378">Hydrolase</keyword>
<dbReference type="Proteomes" id="UP000483362">
    <property type="component" value="Unassembled WGS sequence"/>
</dbReference>
<dbReference type="InterPro" id="IPR005151">
    <property type="entry name" value="Tail-specific_protease"/>
</dbReference>
<accession>A0A6L5XE37</accession>
<sequence length="554" mass="61683">MRTISMILMAALAVFSSTANTREALNKLYNAEYAIRNLYVDTVNEDKLVENAIMGMLEKLDPHSSYTNAKETKALEEPLQGEFSGIGIQYNMKQDTLYVIQTVAGGPSERVGILPGDRIVMVNDTAIAGVKMSNSAIQKRLRGKKGTKVTVKVKRGADPQLITFVITRDRIPLYSVDASYMLDDKTGYIKISSFGNKTYAEMMQALAKLSQQGMKQVVVDLSDNGGGFMNAAIEMCNEFLDNGQMIVYTQGTNAPRSEAKAMGNGRYKDLKMAIIVSQYSASAAEIFTGAMQDWDRAVVVGRRTFGKGLVQRPIRFEDNSMMRLTVARYYTPSGRCVQKPYKKGNKKAYEDDIIDRSKTGEYYHIDSIQFNDSLKYTTLKNHRVVYGGGGIIPDIFVPVDTSEYSTYYRDMLAKGVIYQYALDYVDKHRAELKSRYATAADFDKKFELTAADMQAFIAAGEKAKVSYNEKGFTTSKGVFGTVLKGIIGRDLYSDQGVYSMIVNHRNPDLQAALKVLNDESRFQSLLHDGNPEYAKLAAEHKAREEAAKAAAQKK</sequence>
<evidence type="ECO:0000256" key="3">
    <source>
        <dbReference type="ARBA" id="ARBA00022801"/>
    </source>
</evidence>
<dbReference type="SMART" id="SM00245">
    <property type="entry name" value="TSPc"/>
    <property type="match status" value="1"/>
</dbReference>
<feature type="signal peptide" evidence="6">
    <location>
        <begin position="1"/>
        <end position="21"/>
    </location>
</feature>
<evidence type="ECO:0000256" key="6">
    <source>
        <dbReference type="SAM" id="SignalP"/>
    </source>
</evidence>
<dbReference type="CDD" id="cd06782">
    <property type="entry name" value="cpPDZ_CPP-like"/>
    <property type="match status" value="1"/>
</dbReference>
<evidence type="ECO:0000256" key="1">
    <source>
        <dbReference type="ARBA" id="ARBA00009179"/>
    </source>
</evidence>
<dbReference type="SUPFAM" id="SSF50156">
    <property type="entry name" value="PDZ domain-like"/>
    <property type="match status" value="1"/>
</dbReference>
<dbReference type="InterPro" id="IPR029045">
    <property type="entry name" value="ClpP/crotonase-like_dom_sf"/>
</dbReference>
<evidence type="ECO:0000313" key="9">
    <source>
        <dbReference type="Proteomes" id="UP000483362"/>
    </source>
</evidence>
<dbReference type="InterPro" id="IPR001478">
    <property type="entry name" value="PDZ"/>
</dbReference>
<evidence type="ECO:0000256" key="5">
    <source>
        <dbReference type="RuleBase" id="RU004404"/>
    </source>
</evidence>
<feature type="chain" id="PRO_5027009676" evidence="6">
    <location>
        <begin position="22"/>
        <end position="554"/>
    </location>
</feature>
<dbReference type="Gene3D" id="3.90.226.10">
    <property type="entry name" value="2-enoyl-CoA Hydratase, Chain A, domain 1"/>
    <property type="match status" value="1"/>
</dbReference>
<dbReference type="PANTHER" id="PTHR32060">
    <property type="entry name" value="TAIL-SPECIFIC PROTEASE"/>
    <property type="match status" value="1"/>
</dbReference>
<feature type="domain" description="PDZ" evidence="7">
    <location>
        <begin position="72"/>
        <end position="130"/>
    </location>
</feature>
<dbReference type="Pfam" id="PF22694">
    <property type="entry name" value="CtpB_N-like"/>
    <property type="match status" value="1"/>
</dbReference>
<evidence type="ECO:0000256" key="2">
    <source>
        <dbReference type="ARBA" id="ARBA00022670"/>
    </source>
</evidence>
<comment type="similarity">
    <text evidence="1 5">Belongs to the peptidase S41A family.</text>
</comment>
<dbReference type="Pfam" id="PF13180">
    <property type="entry name" value="PDZ_2"/>
    <property type="match status" value="1"/>
</dbReference>
<dbReference type="Pfam" id="PF03572">
    <property type="entry name" value="Peptidase_S41"/>
    <property type="match status" value="1"/>
</dbReference>
<comment type="caution">
    <text evidence="8">The sequence shown here is derived from an EMBL/GenBank/DDBJ whole genome shotgun (WGS) entry which is preliminary data.</text>
</comment>
<dbReference type="CDD" id="cd07560">
    <property type="entry name" value="Peptidase_S41_CPP"/>
    <property type="match status" value="1"/>
</dbReference>
<evidence type="ECO:0000259" key="7">
    <source>
        <dbReference type="PROSITE" id="PS50106"/>
    </source>
</evidence>
<dbReference type="AlphaFoldDB" id="A0A6L5XE37"/>
<reference evidence="8 9" key="1">
    <citation type="submission" date="2019-08" db="EMBL/GenBank/DDBJ databases">
        <title>In-depth cultivation of the pig gut microbiome towards novel bacterial diversity and tailored functional studies.</title>
        <authorList>
            <person name="Wylensek D."/>
            <person name="Hitch T.C.A."/>
            <person name="Clavel T."/>
        </authorList>
    </citation>
    <scope>NUCLEOTIDE SEQUENCE [LARGE SCALE GENOMIC DNA]</scope>
    <source>
        <strain evidence="8 9">Oil-RF-744-WCA-WT-10</strain>
    </source>
</reference>
<dbReference type="GO" id="GO:0008236">
    <property type="term" value="F:serine-type peptidase activity"/>
    <property type="evidence" value="ECO:0007669"/>
    <property type="project" value="UniProtKB-KW"/>
</dbReference>